<feature type="domain" description="NADP-dependent oxidoreductase" evidence="1">
    <location>
        <begin position="16"/>
        <end position="304"/>
    </location>
</feature>
<evidence type="ECO:0000313" key="3">
    <source>
        <dbReference type="Proteomes" id="UP000295344"/>
    </source>
</evidence>
<dbReference type="CDD" id="cd19090">
    <property type="entry name" value="AKR_AKR15A-like"/>
    <property type="match status" value="1"/>
</dbReference>
<organism evidence="2 3">
    <name type="scientific">Amnibacterium kyonggiense</name>
    <dbReference type="NCBI Taxonomy" id="595671"/>
    <lineage>
        <taxon>Bacteria</taxon>
        <taxon>Bacillati</taxon>
        <taxon>Actinomycetota</taxon>
        <taxon>Actinomycetes</taxon>
        <taxon>Micrococcales</taxon>
        <taxon>Microbacteriaceae</taxon>
        <taxon>Amnibacterium</taxon>
    </lineage>
</organism>
<reference evidence="2 3" key="1">
    <citation type="submission" date="2019-03" db="EMBL/GenBank/DDBJ databases">
        <title>Genomic Encyclopedia of Archaeal and Bacterial Type Strains, Phase II (KMG-II): from individual species to whole genera.</title>
        <authorList>
            <person name="Goeker M."/>
        </authorList>
    </citation>
    <scope>NUCLEOTIDE SEQUENCE [LARGE SCALE GENOMIC DNA]</scope>
    <source>
        <strain evidence="2 3">DSM 24782</strain>
    </source>
</reference>
<dbReference type="Gene3D" id="3.20.20.100">
    <property type="entry name" value="NADP-dependent oxidoreductase domain"/>
    <property type="match status" value="1"/>
</dbReference>
<dbReference type="GO" id="GO:0005829">
    <property type="term" value="C:cytosol"/>
    <property type="evidence" value="ECO:0007669"/>
    <property type="project" value="TreeGrafter"/>
</dbReference>
<name>A0A4R7FKL8_9MICO</name>
<protein>
    <submittedName>
        <fullName evidence="2">D-threo-aldose 1-dehydrogenase</fullName>
    </submittedName>
</protein>
<proteinExistence type="predicted"/>
<dbReference type="PANTHER" id="PTHR42686:SF1">
    <property type="entry name" value="GH17980P-RELATED"/>
    <property type="match status" value="1"/>
</dbReference>
<evidence type="ECO:0000313" key="2">
    <source>
        <dbReference type="EMBL" id="TDS76931.1"/>
    </source>
</evidence>
<dbReference type="InterPro" id="IPR020471">
    <property type="entry name" value="AKR"/>
</dbReference>
<dbReference type="Pfam" id="PF00248">
    <property type="entry name" value="Aldo_ket_red"/>
    <property type="match status" value="1"/>
</dbReference>
<accession>A0A4R7FKL8</accession>
<dbReference type="InterPro" id="IPR023210">
    <property type="entry name" value="NADP_OxRdtase_dom"/>
</dbReference>
<dbReference type="SUPFAM" id="SSF51430">
    <property type="entry name" value="NAD(P)-linked oxidoreductase"/>
    <property type="match status" value="1"/>
</dbReference>
<sequence>MRTTQLGSTGITVTELCFGASPIGSLPGLYSHPVDEDRGVATVEAVLRSPIRFIDTSNGYGTAGESERRIGAALRRPGGKPDDVVIASKVDPAPGDPDFSGDRVRRSFEESLERLGLDRLPLLHLHDAERIPFEEGVAPGGPLRALVDLKERGLVDAIGVASGPVPLIEQYLATGEFDVVLSHNRYTLLDRSAEAMYRSARERGIGVLNAAPYGGGILSQGPDAVPRYAYGQGSAAQVDAARAMAAACARHDVPLGAVALQFSLRSDLVDSTVVGMSSPSRLEETEALAATAVPDELWAELEALLPAAEHWLDPR</sequence>
<dbReference type="RefSeq" id="WP_133766071.1">
    <property type="nucleotide sequence ID" value="NZ_BAAARP010000002.1"/>
</dbReference>
<dbReference type="PANTHER" id="PTHR42686">
    <property type="entry name" value="GH17980P-RELATED"/>
    <property type="match status" value="1"/>
</dbReference>
<dbReference type="InterPro" id="IPR036812">
    <property type="entry name" value="NAD(P)_OxRdtase_dom_sf"/>
</dbReference>
<dbReference type="OrthoDB" id="9768851at2"/>
<comment type="caution">
    <text evidence="2">The sequence shown here is derived from an EMBL/GenBank/DDBJ whole genome shotgun (WGS) entry which is preliminary data.</text>
</comment>
<dbReference type="Proteomes" id="UP000295344">
    <property type="component" value="Unassembled WGS sequence"/>
</dbReference>
<dbReference type="EMBL" id="SOAM01000002">
    <property type="protein sequence ID" value="TDS76931.1"/>
    <property type="molecule type" value="Genomic_DNA"/>
</dbReference>
<dbReference type="AlphaFoldDB" id="A0A4R7FKL8"/>
<gene>
    <name evidence="2" type="ORF">CLV52_1870</name>
</gene>
<evidence type="ECO:0000259" key="1">
    <source>
        <dbReference type="Pfam" id="PF00248"/>
    </source>
</evidence>
<dbReference type="GO" id="GO:0016491">
    <property type="term" value="F:oxidoreductase activity"/>
    <property type="evidence" value="ECO:0007669"/>
    <property type="project" value="InterPro"/>
</dbReference>
<keyword evidence="3" id="KW-1185">Reference proteome</keyword>